<feature type="region of interest" description="Disordered" evidence="1">
    <location>
        <begin position="590"/>
        <end position="650"/>
    </location>
</feature>
<dbReference type="AlphaFoldDB" id="A0A9W9NWK2"/>
<feature type="region of interest" description="Disordered" evidence="1">
    <location>
        <begin position="291"/>
        <end position="347"/>
    </location>
</feature>
<organism evidence="2 3">
    <name type="scientific">Penicillium citrinum</name>
    <dbReference type="NCBI Taxonomy" id="5077"/>
    <lineage>
        <taxon>Eukaryota</taxon>
        <taxon>Fungi</taxon>
        <taxon>Dikarya</taxon>
        <taxon>Ascomycota</taxon>
        <taxon>Pezizomycotina</taxon>
        <taxon>Eurotiomycetes</taxon>
        <taxon>Eurotiomycetidae</taxon>
        <taxon>Eurotiales</taxon>
        <taxon>Aspergillaceae</taxon>
        <taxon>Penicillium</taxon>
    </lineage>
</organism>
<dbReference type="OrthoDB" id="4339014at2759"/>
<feature type="region of interest" description="Disordered" evidence="1">
    <location>
        <begin position="765"/>
        <end position="842"/>
    </location>
</feature>
<feature type="compositionally biased region" description="Basic and acidic residues" evidence="1">
    <location>
        <begin position="598"/>
        <end position="610"/>
    </location>
</feature>
<comment type="caution">
    <text evidence="2">The sequence shown here is derived from an EMBL/GenBank/DDBJ whole genome shotgun (WGS) entry which is preliminary data.</text>
</comment>
<feature type="region of interest" description="Disordered" evidence="1">
    <location>
        <begin position="1"/>
        <end position="36"/>
    </location>
</feature>
<name>A0A9W9NWK2_PENCI</name>
<feature type="compositionally biased region" description="Basic and acidic residues" evidence="1">
    <location>
        <begin position="326"/>
        <end position="336"/>
    </location>
</feature>
<feature type="compositionally biased region" description="Low complexity" evidence="1">
    <location>
        <begin position="617"/>
        <end position="633"/>
    </location>
</feature>
<feature type="compositionally biased region" description="Low complexity" evidence="1">
    <location>
        <begin position="145"/>
        <end position="162"/>
    </location>
</feature>
<evidence type="ECO:0000313" key="2">
    <source>
        <dbReference type="EMBL" id="KAJ5227413.1"/>
    </source>
</evidence>
<reference evidence="2" key="2">
    <citation type="journal article" date="2023" name="IMA Fungus">
        <title>Comparative genomic study of the Penicillium genus elucidates a diverse pangenome and 15 lateral gene transfer events.</title>
        <authorList>
            <person name="Petersen C."/>
            <person name="Sorensen T."/>
            <person name="Nielsen M.R."/>
            <person name="Sondergaard T.E."/>
            <person name="Sorensen J.L."/>
            <person name="Fitzpatrick D.A."/>
            <person name="Frisvad J.C."/>
            <person name="Nielsen K.L."/>
        </authorList>
    </citation>
    <scope>NUCLEOTIDE SEQUENCE</scope>
    <source>
        <strain evidence="2">IBT 23319</strain>
    </source>
</reference>
<evidence type="ECO:0000256" key="1">
    <source>
        <dbReference type="SAM" id="MobiDB-lite"/>
    </source>
</evidence>
<dbReference type="EMBL" id="JAPQKT010000006">
    <property type="protein sequence ID" value="KAJ5227413.1"/>
    <property type="molecule type" value="Genomic_DNA"/>
</dbReference>
<feature type="compositionally biased region" description="Low complexity" evidence="1">
    <location>
        <begin position="191"/>
        <end position="204"/>
    </location>
</feature>
<keyword evidence="3" id="KW-1185">Reference proteome</keyword>
<evidence type="ECO:0000313" key="3">
    <source>
        <dbReference type="Proteomes" id="UP001147733"/>
    </source>
</evidence>
<accession>A0A9W9NWK2</accession>
<feature type="compositionally biased region" description="Basic and acidic residues" evidence="1">
    <location>
        <begin position="133"/>
        <end position="142"/>
    </location>
</feature>
<reference evidence="2" key="1">
    <citation type="submission" date="2022-11" db="EMBL/GenBank/DDBJ databases">
        <authorList>
            <person name="Petersen C."/>
        </authorList>
    </citation>
    <scope>NUCLEOTIDE SEQUENCE</scope>
    <source>
        <strain evidence="2">IBT 23319</strain>
    </source>
</reference>
<protein>
    <submittedName>
        <fullName evidence="2">Uncharacterized protein</fullName>
    </submittedName>
</protein>
<dbReference type="Proteomes" id="UP001147733">
    <property type="component" value="Unassembled WGS sequence"/>
</dbReference>
<feature type="compositionally biased region" description="Polar residues" evidence="1">
    <location>
        <begin position="291"/>
        <end position="302"/>
    </location>
</feature>
<sequence>MVSGLNYDEELALPMPKPRRSRGQTPEPDALFEDEEDQIGKSCFSKESSCENSPTCETPSTTSGCKKRLKLQILKSKLSFKDLKREISKEEISSPIPLPHYHDSTKPCHRRHPPNALIPPLISFTACSTKARPKADPGRPFRPESSSTMSASSASNTSSAPSRIPLPPSNTLSNAHGIMSSAKGPAGQRLSSSQRPPSYSSSASKSEKPESSIIDTTAGIITPVSCENHAVDIRTVRSNLEDSSASVNVAHSCDDQFRYPAISESPPRPDDLFEGTGKVKYIPKAWLDTSLQPTASSSQPNGKENPHTLNKAGENRSRLFSSRVPTPKERFEKPKAPAESSTSRGMAAQNEEEIIEMVRSIQRHADTGIKDLTQKLEELSTWINDQLNRHIQSITDLSRANTDLFFKQSEISRETMNFQLAIRLEIGVMERHLNGFEIKLVDELQDEIRALAKSYEELNLKTDALTRGFSTDETRRFMEVQHMKNSEIEREIAFLKAHTLTDCSLPVPSLPVPMPSESSMCRTDPLVKTTISLVKQSDSSIKSSESASKFKSKPTIADLGVLAIGATHPPMLPPRTPIKDSTSGIKRLPAVGASMGDVNHRETKAGEREPATLLPRSLSLNNKGLLKNLKSGSPDQGQPKGGNNGNEPKKWSLFNFRRRHVAIESSPRGTGKAPLLSVQMPIKVHAEHLDNVKDRSSTGSSTPPLPAVPVQFKQTHNIDRVPIHPALRSIEMPNTILLKRRQMDRPQPIDVSSAQRCPLALSKTTEACPFPPRTGSSDGGVLIPAADKESSSISVPETEVKVSESDEEWVEERPLLGRDDEESEWNSIRKPKTNGQDHELKN</sequence>
<gene>
    <name evidence="2" type="ORF">N7469_007419</name>
</gene>
<proteinExistence type="predicted"/>
<dbReference type="GeneID" id="81385504"/>
<feature type="region of interest" description="Disordered" evidence="1">
    <location>
        <begin position="130"/>
        <end position="213"/>
    </location>
</feature>
<dbReference type="RefSeq" id="XP_056499778.1">
    <property type="nucleotide sequence ID" value="XM_056646337.1"/>
</dbReference>